<dbReference type="RefSeq" id="WP_088620663.1">
    <property type="nucleotide sequence ID" value="NZ_CP022129.1"/>
</dbReference>
<sequence>MSDAFITESGMTFGPHAEGYRFDIEQSATLSQLNKRAKTHEGIKPAEFLLLRTDNGKPTIWIIEAKSSAPHPRSQEDFSQYVTDIKEKFVNSLDLFMALYLNRHPTSDELPTAFRSLDMASVDFRLALIIKGFDKAWLPPLQDAFSKALKLTVKIWALPPASVLVINDSIARAYGLLKPATPPYLDKR</sequence>
<gene>
    <name evidence="1" type="ORF">CEK71_17925</name>
</gene>
<protein>
    <submittedName>
        <fullName evidence="1">Uncharacterized protein</fullName>
    </submittedName>
</protein>
<proteinExistence type="predicted"/>
<dbReference type="Proteomes" id="UP000197019">
    <property type="component" value="Chromosome"/>
</dbReference>
<dbReference type="EMBL" id="CP022129">
    <property type="protein sequence ID" value="ASF47793.1"/>
    <property type="molecule type" value="Genomic_DNA"/>
</dbReference>
<accession>A0A1Z4C2N5</accession>
<evidence type="ECO:0000313" key="1">
    <source>
        <dbReference type="EMBL" id="ASF47793.1"/>
    </source>
</evidence>
<reference evidence="1 2" key="1">
    <citation type="submission" date="2017-06" db="EMBL/GenBank/DDBJ databases">
        <title>Genome Sequencing of the methanotroph Methylovulum psychrotolerants str. HV10-M2 isolated from a high-altitude environment.</title>
        <authorList>
            <person name="Mateos-Rivera A."/>
        </authorList>
    </citation>
    <scope>NUCLEOTIDE SEQUENCE [LARGE SCALE GENOMIC DNA]</scope>
    <source>
        <strain evidence="1 2">HV10_M2</strain>
    </source>
</reference>
<dbReference type="AlphaFoldDB" id="A0A1Z4C2N5"/>
<dbReference type="KEGG" id="mpsy:CEK71_17925"/>
<keyword evidence="2" id="KW-1185">Reference proteome</keyword>
<dbReference type="OrthoDB" id="582102at2"/>
<organism evidence="1 2">
    <name type="scientific">Methylovulum psychrotolerans</name>
    <dbReference type="NCBI Taxonomy" id="1704499"/>
    <lineage>
        <taxon>Bacteria</taxon>
        <taxon>Pseudomonadati</taxon>
        <taxon>Pseudomonadota</taxon>
        <taxon>Gammaproteobacteria</taxon>
        <taxon>Methylococcales</taxon>
        <taxon>Methylococcaceae</taxon>
        <taxon>Methylovulum</taxon>
    </lineage>
</organism>
<evidence type="ECO:0000313" key="2">
    <source>
        <dbReference type="Proteomes" id="UP000197019"/>
    </source>
</evidence>
<name>A0A1Z4C2N5_9GAMM</name>